<evidence type="ECO:0000256" key="2">
    <source>
        <dbReference type="ARBA" id="ARBA00008163"/>
    </source>
</evidence>
<dbReference type="EMBL" id="CP007451">
    <property type="protein sequence ID" value="AHW61982.1"/>
    <property type="molecule type" value="Genomic_DNA"/>
</dbReference>
<gene>
    <name evidence="9" type="ORF">FH5T_12580</name>
</gene>
<accession>A0ABM5QDZ6</accession>
<dbReference type="PANTHER" id="PTHR35093:SF8">
    <property type="entry name" value="OUTER MEMBRANE PROTEIN NMB0088-RELATED"/>
    <property type="match status" value="1"/>
</dbReference>
<dbReference type="InterPro" id="IPR005017">
    <property type="entry name" value="OMPP1/FadL/TodX"/>
</dbReference>
<sequence>MKKLTLMVAFSMLLQLAFAGGLLTNYNQSAQYIRMLSRNAALEIDAVFYNPAGLVKMEDGWHFAFYSQTIFQTRDIDTQFPTLNSGHYEGETTIPVFPDVYAVYKKNNWAFSLGIGPVGGGGTAEFPAGIPTLEVPFSLIPGQLAPLGQIDPALAVNSYDLEMALEASSTFWGIQLGASYAVNDKFSFYGGMRLVPSTNTYEGVIRNIQLNGVDAATWLNGASSQVATMAGNLNALAGVPDVLAPILPTAGEYTLDQLVGAGQMDPVQQGQIEAGLQLMGLSSEQIDAMNLNQINGAYVQAAPGFASTAQTLSGTAQTLTGTATQMGDKEVKTKQKGMGFTPIIGFNITPNDDWTFAVKYEFKTKLTLENETDVDDMGLFPDGAESSNDIPAILAAGVGYRGLDWLEAQLSFNMYFDRGVHFGNNIRYSTLGAQVHRDIESNYTEIALGLQFNVSNNFAFSVGGMRSKNGVTPEYQSDFSFSNSSYTLAGGIMWKITDKLTFDAGVLNTFYQDDTVAFSHAGVGTYNETYGKTTTSIAAGISYSIF</sequence>
<keyword evidence="3" id="KW-1134">Transmembrane beta strand</keyword>
<evidence type="ECO:0000256" key="5">
    <source>
        <dbReference type="ARBA" id="ARBA00022729"/>
    </source>
</evidence>
<keyword evidence="10" id="KW-1185">Reference proteome</keyword>
<feature type="signal peptide" evidence="8">
    <location>
        <begin position="1"/>
        <end position="19"/>
    </location>
</feature>
<evidence type="ECO:0008006" key="11">
    <source>
        <dbReference type="Google" id="ProtNLM"/>
    </source>
</evidence>
<comment type="similarity">
    <text evidence="2">Belongs to the OmpP1/FadL family.</text>
</comment>
<organism evidence="9 10">
    <name type="scientific">Draconibacterium orientale</name>
    <dbReference type="NCBI Taxonomy" id="1168034"/>
    <lineage>
        <taxon>Bacteria</taxon>
        <taxon>Pseudomonadati</taxon>
        <taxon>Bacteroidota</taxon>
        <taxon>Bacteroidia</taxon>
        <taxon>Marinilabiliales</taxon>
        <taxon>Prolixibacteraceae</taxon>
        <taxon>Draconibacterium</taxon>
    </lineage>
</organism>
<keyword evidence="4" id="KW-0812">Transmembrane</keyword>
<keyword evidence="5 8" id="KW-0732">Signal</keyword>
<keyword evidence="7" id="KW-0998">Cell outer membrane</keyword>
<name>A0ABM5QDZ6_9BACT</name>
<dbReference type="Gene3D" id="2.40.160.60">
    <property type="entry name" value="Outer membrane protein transport protein (OMPP1/FadL/TodX)"/>
    <property type="match status" value="2"/>
</dbReference>
<comment type="subcellular location">
    <subcellularLocation>
        <location evidence="1">Cell outer membrane</location>
        <topology evidence="1">Multi-pass membrane protein</topology>
    </subcellularLocation>
</comment>
<protein>
    <recommendedName>
        <fullName evidence="11">Long-chain fatty acid transport protein</fullName>
    </recommendedName>
</protein>
<keyword evidence="6" id="KW-0472">Membrane</keyword>
<evidence type="ECO:0000256" key="8">
    <source>
        <dbReference type="SAM" id="SignalP"/>
    </source>
</evidence>
<evidence type="ECO:0000256" key="1">
    <source>
        <dbReference type="ARBA" id="ARBA00004571"/>
    </source>
</evidence>
<evidence type="ECO:0000256" key="4">
    <source>
        <dbReference type="ARBA" id="ARBA00022692"/>
    </source>
</evidence>
<dbReference type="Proteomes" id="UP000023772">
    <property type="component" value="Chromosome"/>
</dbReference>
<dbReference type="RefSeq" id="WP_051567852.1">
    <property type="nucleotide sequence ID" value="NZ_FOHT01000004.1"/>
</dbReference>
<evidence type="ECO:0000256" key="7">
    <source>
        <dbReference type="ARBA" id="ARBA00023237"/>
    </source>
</evidence>
<proteinExistence type="inferred from homology"/>
<evidence type="ECO:0000256" key="3">
    <source>
        <dbReference type="ARBA" id="ARBA00022452"/>
    </source>
</evidence>
<dbReference type="PANTHER" id="PTHR35093">
    <property type="entry name" value="OUTER MEMBRANE PROTEIN NMB0088-RELATED"/>
    <property type="match status" value="1"/>
</dbReference>
<dbReference type="SUPFAM" id="SSF56935">
    <property type="entry name" value="Porins"/>
    <property type="match status" value="1"/>
</dbReference>
<feature type="chain" id="PRO_5046021434" description="Long-chain fatty acid transport protein" evidence="8">
    <location>
        <begin position="20"/>
        <end position="546"/>
    </location>
</feature>
<evidence type="ECO:0000313" key="9">
    <source>
        <dbReference type="EMBL" id="AHW61982.1"/>
    </source>
</evidence>
<reference evidence="9 10" key="1">
    <citation type="submission" date="2014-03" db="EMBL/GenBank/DDBJ databases">
        <title>Complete genome sequence of a deeply braunched marine Bacteroidia bacterium Draconibacterium orientale type strain FH5T.</title>
        <authorList>
            <person name="Li X."/>
            <person name="Wang X."/>
            <person name="Xie Z."/>
            <person name="Du Z."/>
            <person name="Chen G."/>
        </authorList>
    </citation>
    <scope>NUCLEOTIDE SEQUENCE [LARGE SCALE GENOMIC DNA]</scope>
    <source>
        <strain evidence="9 10">FH5</strain>
    </source>
</reference>
<evidence type="ECO:0000256" key="6">
    <source>
        <dbReference type="ARBA" id="ARBA00023136"/>
    </source>
</evidence>
<evidence type="ECO:0000313" key="10">
    <source>
        <dbReference type="Proteomes" id="UP000023772"/>
    </source>
</evidence>